<evidence type="ECO:0000256" key="3">
    <source>
        <dbReference type="ARBA" id="ARBA00022840"/>
    </source>
</evidence>
<dbReference type="GO" id="GO:0005524">
    <property type="term" value="F:ATP binding"/>
    <property type="evidence" value="ECO:0007669"/>
    <property type="project" value="UniProtKB-KW"/>
</dbReference>
<dbReference type="Proteomes" id="UP001302745">
    <property type="component" value="Unassembled WGS sequence"/>
</dbReference>
<reference evidence="6" key="1">
    <citation type="journal article" date="2023" name="Mol. Phylogenet. Evol.">
        <title>Genome-scale phylogeny and comparative genomics of the fungal order Sordariales.</title>
        <authorList>
            <person name="Hensen N."/>
            <person name="Bonometti L."/>
            <person name="Westerberg I."/>
            <person name="Brannstrom I.O."/>
            <person name="Guillou S."/>
            <person name="Cros-Aarteil S."/>
            <person name="Calhoun S."/>
            <person name="Haridas S."/>
            <person name="Kuo A."/>
            <person name="Mondo S."/>
            <person name="Pangilinan J."/>
            <person name="Riley R."/>
            <person name="LaButti K."/>
            <person name="Andreopoulos B."/>
            <person name="Lipzen A."/>
            <person name="Chen C."/>
            <person name="Yan M."/>
            <person name="Daum C."/>
            <person name="Ng V."/>
            <person name="Clum A."/>
            <person name="Steindorff A."/>
            <person name="Ohm R.A."/>
            <person name="Martin F."/>
            <person name="Silar P."/>
            <person name="Natvig D.O."/>
            <person name="Lalanne C."/>
            <person name="Gautier V."/>
            <person name="Ament-Velasquez S.L."/>
            <person name="Kruys A."/>
            <person name="Hutchinson M.I."/>
            <person name="Powell A.J."/>
            <person name="Barry K."/>
            <person name="Miller A.N."/>
            <person name="Grigoriev I.V."/>
            <person name="Debuchy R."/>
            <person name="Gladieux P."/>
            <person name="Hiltunen Thoren M."/>
            <person name="Johannesson H."/>
        </authorList>
    </citation>
    <scope>NUCLEOTIDE SEQUENCE</scope>
    <source>
        <strain evidence="6">CBS 538.74</strain>
    </source>
</reference>
<keyword evidence="2" id="KW-0547">Nucleotide-binding</keyword>
<dbReference type="GO" id="GO:0016887">
    <property type="term" value="F:ATP hydrolysis activity"/>
    <property type="evidence" value="ECO:0007669"/>
    <property type="project" value="InterPro"/>
</dbReference>
<dbReference type="SUPFAM" id="SSF52540">
    <property type="entry name" value="P-loop containing nucleoside triphosphate hydrolases"/>
    <property type="match status" value="3"/>
</dbReference>
<accession>A0AAN7A1X4</accession>
<feature type="domain" description="AAA+ ATPase" evidence="5">
    <location>
        <begin position="665"/>
        <end position="801"/>
    </location>
</feature>
<evidence type="ECO:0000259" key="5">
    <source>
        <dbReference type="SMART" id="SM00382"/>
    </source>
</evidence>
<feature type="domain" description="AAA+ ATPase" evidence="5">
    <location>
        <begin position="973"/>
        <end position="1117"/>
    </location>
</feature>
<dbReference type="SMART" id="SM00382">
    <property type="entry name" value="AAA"/>
    <property type="match status" value="3"/>
</dbReference>
<keyword evidence="3" id="KW-0067">ATP-binding</keyword>
<dbReference type="EMBL" id="MU856838">
    <property type="protein sequence ID" value="KAK4158468.1"/>
    <property type="molecule type" value="Genomic_DNA"/>
</dbReference>
<feature type="region of interest" description="Disordered" evidence="4">
    <location>
        <begin position="155"/>
        <end position="280"/>
    </location>
</feature>
<proteinExistence type="inferred from homology"/>
<dbReference type="InterPro" id="IPR027417">
    <property type="entry name" value="P-loop_NTPase"/>
</dbReference>
<feature type="compositionally biased region" description="Acidic residues" evidence="4">
    <location>
        <begin position="173"/>
        <end position="216"/>
    </location>
</feature>
<gene>
    <name evidence="6" type="ORF">C8A00DRAFT_39189</name>
</gene>
<dbReference type="InterPro" id="IPR003959">
    <property type="entry name" value="ATPase_AAA_core"/>
</dbReference>
<comment type="caution">
    <text evidence="6">The sequence shown here is derived from an EMBL/GenBank/DDBJ whole genome shotgun (WGS) entry which is preliminary data.</text>
</comment>
<feature type="compositionally biased region" description="Basic and acidic residues" evidence="4">
    <location>
        <begin position="270"/>
        <end position="280"/>
    </location>
</feature>
<dbReference type="InterPro" id="IPR050773">
    <property type="entry name" value="CbxX/CfxQ_RuBisCO_ESX"/>
</dbReference>
<evidence type="ECO:0000256" key="4">
    <source>
        <dbReference type="SAM" id="MobiDB-lite"/>
    </source>
</evidence>
<evidence type="ECO:0000256" key="2">
    <source>
        <dbReference type="ARBA" id="ARBA00022741"/>
    </source>
</evidence>
<dbReference type="Pfam" id="PF17866">
    <property type="entry name" value="AAA_lid_6"/>
    <property type="match status" value="1"/>
</dbReference>
<feature type="compositionally biased region" description="Basic and acidic residues" evidence="4">
    <location>
        <begin position="1198"/>
        <end position="1212"/>
    </location>
</feature>
<feature type="compositionally biased region" description="Basic and acidic residues" evidence="4">
    <location>
        <begin position="155"/>
        <end position="164"/>
    </location>
</feature>
<feature type="compositionally biased region" description="Acidic residues" evidence="4">
    <location>
        <begin position="233"/>
        <end position="247"/>
    </location>
</feature>
<dbReference type="Gene3D" id="1.10.8.60">
    <property type="match status" value="2"/>
</dbReference>
<feature type="compositionally biased region" description="Basic and acidic residues" evidence="4">
    <location>
        <begin position="579"/>
        <end position="593"/>
    </location>
</feature>
<keyword evidence="6" id="KW-0378">Hydrolase</keyword>
<protein>
    <submittedName>
        <fullName evidence="6">P-loop containing nucleoside triphosphate hydrolase protein</fullName>
    </submittedName>
</protein>
<dbReference type="AlphaFoldDB" id="A0AAN7A1X4"/>
<dbReference type="CDD" id="cd00009">
    <property type="entry name" value="AAA"/>
    <property type="match status" value="1"/>
</dbReference>
<name>A0AAN7A1X4_9PEZI</name>
<feature type="region of interest" description="Disordered" evidence="4">
    <location>
        <begin position="525"/>
        <end position="598"/>
    </location>
</feature>
<feature type="compositionally biased region" description="Basic and acidic residues" evidence="4">
    <location>
        <begin position="14"/>
        <end position="26"/>
    </location>
</feature>
<dbReference type="InterPro" id="IPR000641">
    <property type="entry name" value="CbxX/CfxQ"/>
</dbReference>
<feature type="compositionally biased region" description="Basic and acidic residues" evidence="4">
    <location>
        <begin position="875"/>
        <end position="891"/>
    </location>
</feature>
<feature type="region of interest" description="Disordered" evidence="4">
    <location>
        <begin position="1192"/>
        <end position="1222"/>
    </location>
</feature>
<dbReference type="InterPro" id="IPR041627">
    <property type="entry name" value="AAA_lid_6"/>
</dbReference>
<feature type="compositionally biased region" description="Acidic residues" evidence="4">
    <location>
        <begin position="556"/>
        <end position="578"/>
    </location>
</feature>
<feature type="domain" description="AAA+ ATPase" evidence="5">
    <location>
        <begin position="331"/>
        <end position="479"/>
    </location>
</feature>
<keyword evidence="7" id="KW-1185">Reference proteome</keyword>
<dbReference type="PANTHER" id="PTHR43392">
    <property type="entry name" value="AAA-TYPE ATPASE FAMILY PROTEIN / ANKYRIN REPEAT FAMILY PROTEIN"/>
    <property type="match status" value="1"/>
</dbReference>
<comment type="similarity">
    <text evidence="1">Belongs to the CbxX/CfxQ family.</text>
</comment>
<reference evidence="6" key="2">
    <citation type="submission" date="2023-05" db="EMBL/GenBank/DDBJ databases">
        <authorList>
            <consortium name="Lawrence Berkeley National Laboratory"/>
            <person name="Steindorff A."/>
            <person name="Hensen N."/>
            <person name="Bonometti L."/>
            <person name="Westerberg I."/>
            <person name="Brannstrom I.O."/>
            <person name="Guillou S."/>
            <person name="Cros-Aarteil S."/>
            <person name="Calhoun S."/>
            <person name="Haridas S."/>
            <person name="Kuo A."/>
            <person name="Mondo S."/>
            <person name="Pangilinan J."/>
            <person name="Riley R."/>
            <person name="Labutti K."/>
            <person name="Andreopoulos B."/>
            <person name="Lipzen A."/>
            <person name="Chen C."/>
            <person name="Yanf M."/>
            <person name="Daum C."/>
            <person name="Ng V."/>
            <person name="Clum A."/>
            <person name="Ohm R."/>
            <person name="Martin F."/>
            <person name="Silar P."/>
            <person name="Natvig D."/>
            <person name="Lalanne C."/>
            <person name="Gautier V."/>
            <person name="Ament-Velasquez S.L."/>
            <person name="Kruys A."/>
            <person name="Hutchinson M.I."/>
            <person name="Powell A.J."/>
            <person name="Barry K."/>
            <person name="Miller A.N."/>
            <person name="Grigoriev I.V."/>
            <person name="Debuchy R."/>
            <person name="Gladieux P."/>
            <person name="Thoren M.H."/>
            <person name="Johannesson H."/>
        </authorList>
    </citation>
    <scope>NUCLEOTIDE SEQUENCE</scope>
    <source>
        <strain evidence="6">CBS 538.74</strain>
    </source>
</reference>
<feature type="compositionally biased region" description="Basic and acidic residues" evidence="4">
    <location>
        <begin position="250"/>
        <end position="262"/>
    </location>
</feature>
<organism evidence="6 7">
    <name type="scientific">Chaetomidium leptoderma</name>
    <dbReference type="NCBI Taxonomy" id="669021"/>
    <lineage>
        <taxon>Eukaryota</taxon>
        <taxon>Fungi</taxon>
        <taxon>Dikarya</taxon>
        <taxon>Ascomycota</taxon>
        <taxon>Pezizomycotina</taxon>
        <taxon>Sordariomycetes</taxon>
        <taxon>Sordariomycetidae</taxon>
        <taxon>Sordariales</taxon>
        <taxon>Chaetomiaceae</taxon>
        <taxon>Chaetomidium</taxon>
    </lineage>
</organism>
<dbReference type="InterPro" id="IPR003593">
    <property type="entry name" value="AAA+_ATPase"/>
</dbReference>
<feature type="compositionally biased region" description="Low complexity" evidence="4">
    <location>
        <begin position="892"/>
        <end position="901"/>
    </location>
</feature>
<evidence type="ECO:0000256" key="1">
    <source>
        <dbReference type="ARBA" id="ARBA00010378"/>
    </source>
</evidence>
<feature type="compositionally biased region" description="Polar residues" evidence="4">
    <location>
        <begin position="57"/>
        <end position="71"/>
    </location>
</feature>
<feature type="region of interest" description="Disordered" evidence="4">
    <location>
        <begin position="871"/>
        <end position="909"/>
    </location>
</feature>
<dbReference type="PRINTS" id="PR00819">
    <property type="entry name" value="CBXCFQXSUPER"/>
</dbReference>
<dbReference type="PANTHER" id="PTHR43392:SF2">
    <property type="entry name" value="AAA-TYPE ATPASE FAMILY PROTEIN _ ANKYRIN REPEAT FAMILY PROTEIN"/>
    <property type="match status" value="1"/>
</dbReference>
<dbReference type="Pfam" id="PF00004">
    <property type="entry name" value="AAA"/>
    <property type="match status" value="2"/>
</dbReference>
<dbReference type="Gene3D" id="3.40.50.300">
    <property type="entry name" value="P-loop containing nucleotide triphosphate hydrolases"/>
    <property type="match status" value="3"/>
</dbReference>
<dbReference type="FunFam" id="3.40.50.300:FF:000216">
    <property type="entry name" value="Type VII secretion ATPase EccA"/>
    <property type="match status" value="2"/>
</dbReference>
<feature type="compositionally biased region" description="Acidic residues" evidence="4">
    <location>
        <begin position="38"/>
        <end position="51"/>
    </location>
</feature>
<sequence>MSQTPPENDPDLPGPERDSPEFRPAEEEAVAPTPADDVPSEETPLLEDDGVGVELNLTPTKTESDASSQGSDPERGSPPIPTESKVDDTAASGTAHPESRFSEDADTLLFEDDETLLIPRWLFNNTKPTESCPQKETPAGARIRSRSWPFVKSETFKGSERVDFVPRAPVVAQDEEEKTDNVEGDQEEEEPADPVPEDEPAPDEDAASGSDSDADEEPPKPYNPFDAASDDGLLVDDESEADTDDIPVEALKKDDDSKKADDGLDSTQVPKEDKKSPAEKEWARQKELGEKSEVLDKVMSLVGLENVKMEFLTIKATIEAARQRRGQLKRQDLNLVLMGNPGTGKRTIAKLYWDFLKECNVWPNDDDVTWLRKSGYDLQRLEFVSTLDSTLEDAEGAVLFIDSINGMDEDYAAYLLNVLDTHSVKFATVLSGDVEGTTEVLGSTPHGRWLFRRRLHLKDYDDEQLRLILLRLIHRNALRVEGGKDAAGPQIVAKRLGRNRGTPGFGNVHDLNTVFEQIMDRQSTRLNKAQAKPPTKGEGDSDEAEVGDSGEKKDDEDADGEEVGDSGEKKDDDEDADGGDEKDKDTAAEKETYDDGTVLQEGALLLTMEDMIGPEPIDIRPQSEAWKELDKMVGLEDVKKAVGALLDRAKHNYRRDILGKEPLKTSLNRVFLGPPGTGKTTVAKLYAKIVAEIALLSTKEVMYTSPGDFIGQYIGESEVKTSRILDSTVGKVLIIDDAHMFYHGSRAGTSAESDEFRLACIDVLISRIHNKPGEDRCVILLGYPEAMEEMFQKVNPGLRRRFPLEEAFRFKDYDDTRLNEILALKMAREGITADQPAMEVAAEVLRRARDRPNFGNGGDVDNLLNQAKARYRERRQKEKEVSAESAEKAGDDAAPSSATAPADDDDDDDELAPMVLERQDFDPEWDRGTRASRKCLELFEGLIGFEDVVNKFQGYQRMAANMRRRGKDPRKSIPFTFLFRGPPGTGKTHTARIIGQIFYDMGFLSTSEVVECSASHLIGQFMGQSAPKVINLFDRALGKVLFIDEAYRLGGGRGPRGGGSYEDEAVGELVDCMTKPRYLRKMIVVLAGYDGDMEELIKVNAGLRGRFATQVAFPPMSAKHCVVHLFNLLRKEDIEVTDEWEAGLEEKKRVLRLFDKLGMTAGWANARDVKTLAERITADVYEKELEDDEPWTVINNSKGKEKRVAEGSKGSEEEPGSDTGFSISTKRITCFLKQMLRERIKGGGQE</sequence>
<evidence type="ECO:0000313" key="7">
    <source>
        <dbReference type="Proteomes" id="UP001302745"/>
    </source>
</evidence>
<evidence type="ECO:0000313" key="6">
    <source>
        <dbReference type="EMBL" id="KAK4158468.1"/>
    </source>
</evidence>
<feature type="region of interest" description="Disordered" evidence="4">
    <location>
        <begin position="1"/>
        <end position="107"/>
    </location>
</feature>